<dbReference type="InterPro" id="IPR034154">
    <property type="entry name" value="TOPRIM_DnaG/twinkle"/>
</dbReference>
<keyword evidence="3" id="KW-1185">Reference proteome</keyword>
<evidence type="ECO:0000313" key="3">
    <source>
        <dbReference type="Proteomes" id="UP001596060"/>
    </source>
</evidence>
<protein>
    <submittedName>
        <fullName evidence="2">AAA family ATPase</fullName>
    </submittedName>
</protein>
<evidence type="ECO:0000256" key="1">
    <source>
        <dbReference type="SAM" id="MobiDB-lite"/>
    </source>
</evidence>
<dbReference type="SUPFAM" id="SSF52540">
    <property type="entry name" value="P-loop containing nucleoside triphosphate hydrolases"/>
    <property type="match status" value="1"/>
</dbReference>
<dbReference type="RefSeq" id="WP_377818085.1">
    <property type="nucleotide sequence ID" value="NZ_JBHSLU010000161.1"/>
</dbReference>
<comment type="caution">
    <text evidence="2">The sequence shown here is derived from an EMBL/GenBank/DDBJ whole genome shotgun (WGS) entry which is preliminary data.</text>
</comment>
<dbReference type="EMBL" id="JBHSLU010000161">
    <property type="protein sequence ID" value="MFC5509329.1"/>
    <property type="molecule type" value="Genomic_DNA"/>
</dbReference>
<gene>
    <name evidence="2" type="ORF">ACFPN9_29370</name>
</gene>
<proteinExistence type="predicted"/>
<dbReference type="Gene3D" id="3.40.1360.10">
    <property type="match status" value="1"/>
</dbReference>
<organism evidence="2 3">
    <name type="scientific">Bosea massiliensis</name>
    <dbReference type="NCBI Taxonomy" id="151419"/>
    <lineage>
        <taxon>Bacteria</taxon>
        <taxon>Pseudomonadati</taxon>
        <taxon>Pseudomonadota</taxon>
        <taxon>Alphaproteobacteria</taxon>
        <taxon>Hyphomicrobiales</taxon>
        <taxon>Boseaceae</taxon>
        <taxon>Bosea</taxon>
    </lineage>
</organism>
<feature type="region of interest" description="Disordered" evidence="1">
    <location>
        <begin position="685"/>
        <end position="716"/>
    </location>
</feature>
<name>A0ABW0PBU0_9HYPH</name>
<dbReference type="Pfam" id="PF13481">
    <property type="entry name" value="AAA_25"/>
    <property type="match status" value="1"/>
</dbReference>
<dbReference type="InterPro" id="IPR027417">
    <property type="entry name" value="P-loop_NTPase"/>
</dbReference>
<feature type="compositionally biased region" description="Acidic residues" evidence="1">
    <location>
        <begin position="705"/>
        <end position="716"/>
    </location>
</feature>
<dbReference type="CDD" id="cd01029">
    <property type="entry name" value="TOPRIM_primases"/>
    <property type="match status" value="1"/>
</dbReference>
<evidence type="ECO:0000313" key="2">
    <source>
        <dbReference type="EMBL" id="MFC5509329.1"/>
    </source>
</evidence>
<feature type="region of interest" description="Disordered" evidence="1">
    <location>
        <begin position="84"/>
        <end position="104"/>
    </location>
</feature>
<dbReference type="Proteomes" id="UP001596060">
    <property type="component" value="Unassembled WGS sequence"/>
</dbReference>
<accession>A0ABW0PBU0</accession>
<dbReference type="Gene3D" id="3.40.50.300">
    <property type="entry name" value="P-loop containing nucleotide triphosphate hydrolases"/>
    <property type="match status" value="1"/>
</dbReference>
<reference evidence="3" key="1">
    <citation type="journal article" date="2019" name="Int. J. Syst. Evol. Microbiol.">
        <title>The Global Catalogue of Microorganisms (GCM) 10K type strain sequencing project: providing services to taxonomists for standard genome sequencing and annotation.</title>
        <authorList>
            <consortium name="The Broad Institute Genomics Platform"/>
            <consortium name="The Broad Institute Genome Sequencing Center for Infectious Disease"/>
            <person name="Wu L."/>
            <person name="Ma J."/>
        </authorList>
    </citation>
    <scope>NUCLEOTIDE SEQUENCE [LARGE SCALE GENOMIC DNA]</scope>
    <source>
        <strain evidence="3">CCUG 43117</strain>
    </source>
</reference>
<sequence length="716" mass="79915">MSGLDDLEKVMPQIAELVWGKAQPGSTKTEVRYGEGRTVNPVKGRWWIHGPDVGGGPMKLLEHELGLKGREAFDWLRQHSFPVGEAPARGGADQHQSQPREQKKIKKEIAATFDYVDERGEMLFQAIRFEWDEGGKRKKSFGQRRPPRADDDQDAVKGGWVWKLDGVTIVPYRLPELLADIANRAMIFFVEGEKCVDLLRSHGVPATCNPMGAGKWWDELTPFFKDADVVFLRDNDEPGLKHRDLVGGKLAGTARRVRALDLPKLLEKEDVFDWFKDHGGTVDALYDLVDTKAVDWQPDRTVRPKLTSVLWKDLDAPGPEHEYLIDGILTVGEVSMIAGPSRHGKSFAAVDEGLAVARGVPWLGNDTLRGGVIYIAAESGRGVKKRLRAYRRWHEIAPETELPFVLLPAQFDLYGSEDHTNALLEDAKLWDTYFKETFSVPLRLIVIDTFAAATPGADENSSKDIGQALKRATAIAAQTGANVQLVHHMNAGGTKPRGWTGILANIDSVVTIEKHEKRIDEDGRPIRYATMSKNKDGEDGRTFRFVLRQIETGTDKRGKPITSCVCVPPKEDIDPERTEDAGFNATDNDRQFLKCISDAQRADGEFPPNDLKVPARIKKVVSINKAKIVFRDRFAGGEEGSDEQIRTRLAQRWKRAHDRMVQYGIIGSSDPWMWLTGKPVKGMRLSDAEPARIEPTGEPEPGQDAMDEIDADLSLV</sequence>